<reference evidence="2 3" key="1">
    <citation type="journal article" date="2013" name="Nat. Commun.">
        <title>Genome sequence and functional genomic analysis of the oil-degrading bacterium Oleispira antarctica.</title>
        <authorList>
            <person name="Kube M."/>
            <person name="Chernikova T.N."/>
            <person name="Al-Ramahi Y."/>
            <person name="Beloqui A."/>
            <person name="Lopez-Cortez N."/>
            <person name="Guazzaroni M.E."/>
            <person name="Heipieper H.J."/>
            <person name="Klages S."/>
            <person name="Kotsyurbenko O.R."/>
            <person name="Langer I."/>
            <person name="Nechitaylo T.Y."/>
            <person name="Lunsdorf H."/>
            <person name="Fernandez M."/>
            <person name="Juarez S."/>
            <person name="Ciordia S."/>
            <person name="Singer A."/>
            <person name="Kagan O."/>
            <person name="Egorova O."/>
            <person name="Petit P.A."/>
            <person name="Stogios P."/>
            <person name="Kim Y."/>
            <person name="Tchigvintsev A."/>
            <person name="Flick R."/>
            <person name="Denaro R."/>
            <person name="Genovese M."/>
            <person name="Albar J.P."/>
            <person name="Reva O.N."/>
            <person name="Martinez-Gomariz M."/>
            <person name="Tran H."/>
            <person name="Ferrer M."/>
            <person name="Savchenko A."/>
            <person name="Yakunin A.F."/>
            <person name="Yakimov M.M."/>
            <person name="Golyshina O.V."/>
            <person name="Reinhardt R."/>
            <person name="Golyshin P.N."/>
        </authorList>
    </citation>
    <scope>NUCLEOTIDE SEQUENCE [LARGE SCALE GENOMIC DNA]</scope>
</reference>
<proteinExistence type="predicted"/>
<organism evidence="2 3">
    <name type="scientific">Oleispira antarctica RB-8</name>
    <dbReference type="NCBI Taxonomy" id="698738"/>
    <lineage>
        <taxon>Bacteria</taxon>
        <taxon>Pseudomonadati</taxon>
        <taxon>Pseudomonadota</taxon>
        <taxon>Gammaproteobacteria</taxon>
        <taxon>Oceanospirillales</taxon>
        <taxon>Oceanospirillaceae</taxon>
        <taxon>Oleispira</taxon>
    </lineage>
</organism>
<protein>
    <recommendedName>
        <fullName evidence="4">Lipoprotein</fullName>
    </recommendedName>
</protein>
<dbReference type="HOGENOM" id="CLU_127664_0_0_6"/>
<evidence type="ECO:0000313" key="3">
    <source>
        <dbReference type="Proteomes" id="UP000032749"/>
    </source>
</evidence>
<dbReference type="EMBL" id="FO203512">
    <property type="protein sequence ID" value="CCK76950.1"/>
    <property type="molecule type" value="Genomic_DNA"/>
</dbReference>
<evidence type="ECO:0000313" key="2">
    <source>
        <dbReference type="EMBL" id="CCK76950.1"/>
    </source>
</evidence>
<gene>
    <name evidence="2" type="ORF">OLEAN_C27740</name>
</gene>
<feature type="signal peptide" evidence="1">
    <location>
        <begin position="1"/>
        <end position="19"/>
    </location>
</feature>
<dbReference type="AlphaFoldDB" id="R4YPY1"/>
<feature type="chain" id="PRO_5004383372" description="Lipoprotein" evidence="1">
    <location>
        <begin position="20"/>
        <end position="175"/>
    </location>
</feature>
<sequence>MFRSIIFILVSLVSQAVFALDFTQVITEQEIQAKVSAFMPVEKKRYFVTVKISNPKIDLIKESDEVGILANIDASAPGGIKGSGKVMIQGTLDYNSKKGEFYFKNPKIVSLEIDQVPANFIPDIQAIAQTALSKALAAYPVYKFKDDDLKHRLAKSMLKSIKVDNEALIVTLGAF</sequence>
<dbReference type="Pfam" id="PF07273">
    <property type="entry name" value="DUF1439"/>
    <property type="match status" value="1"/>
</dbReference>
<evidence type="ECO:0000256" key="1">
    <source>
        <dbReference type="SAM" id="SignalP"/>
    </source>
</evidence>
<dbReference type="OrthoDB" id="6385269at2"/>
<dbReference type="KEGG" id="oai:OLEAN_C27740"/>
<name>R4YPY1_OLEAN</name>
<dbReference type="Proteomes" id="UP000032749">
    <property type="component" value="Chromosome"/>
</dbReference>
<keyword evidence="3" id="KW-1185">Reference proteome</keyword>
<dbReference type="InterPro" id="IPR010835">
    <property type="entry name" value="DUF1439"/>
</dbReference>
<accession>R4YPY1</accession>
<evidence type="ECO:0008006" key="4">
    <source>
        <dbReference type="Google" id="ProtNLM"/>
    </source>
</evidence>
<dbReference type="Gene3D" id="3.15.10.40">
    <property type="entry name" value="Uncharacterised protein PF07273, DUF1439"/>
    <property type="match status" value="1"/>
</dbReference>
<keyword evidence="1" id="KW-0732">Signal</keyword>